<evidence type="ECO:0000256" key="3">
    <source>
        <dbReference type="SAM" id="Coils"/>
    </source>
</evidence>
<reference evidence="9" key="1">
    <citation type="submission" date="2021-02" db="EMBL/GenBank/DDBJ databases">
        <authorList>
            <person name="Nowell W R."/>
        </authorList>
    </citation>
    <scope>NUCLEOTIDE SEQUENCE</scope>
</reference>
<evidence type="ECO:0000259" key="5">
    <source>
        <dbReference type="Pfam" id="PF14772"/>
    </source>
</evidence>
<feature type="region of interest" description="Disordered" evidence="4">
    <location>
        <begin position="104"/>
        <end position="123"/>
    </location>
</feature>
<feature type="coiled-coil region" evidence="3">
    <location>
        <begin position="275"/>
        <end position="309"/>
    </location>
</feature>
<gene>
    <name evidence="8" type="ORF">FNK824_LOCUS2107</name>
    <name evidence="9" type="ORF">OTI717_LOCUS11487</name>
    <name evidence="7" type="ORF">RFH988_LOCUS25620</name>
</gene>
<comment type="caution">
    <text evidence="9">The sequence shown here is derived from an EMBL/GenBank/DDBJ whole genome shotgun (WGS) entry which is preliminary data.</text>
</comment>
<feature type="compositionally biased region" description="Basic and acidic residues" evidence="4">
    <location>
        <begin position="56"/>
        <end position="73"/>
    </location>
</feature>
<protein>
    <recommendedName>
        <fullName evidence="11">Dynein regulatory complex protein 1</fullName>
    </recommendedName>
</protein>
<dbReference type="EMBL" id="CAJOAX010001094">
    <property type="protein sequence ID" value="CAF3685037.1"/>
    <property type="molecule type" value="Genomic_DNA"/>
</dbReference>
<evidence type="ECO:0008006" key="11">
    <source>
        <dbReference type="Google" id="ProtNLM"/>
    </source>
</evidence>
<accession>A0A818THW6</accession>
<comment type="similarity">
    <text evidence="1">Belongs to the DRC1 family.</text>
</comment>
<feature type="region of interest" description="Disordered" evidence="4">
    <location>
        <begin position="548"/>
        <end position="575"/>
    </location>
</feature>
<dbReference type="InterPro" id="IPR039750">
    <property type="entry name" value="DRC1/DRC2"/>
</dbReference>
<dbReference type="Proteomes" id="UP000663823">
    <property type="component" value="Unassembled WGS sequence"/>
</dbReference>
<feature type="domain" description="Dynein regulatory complex protein 1 C-terminal" evidence="6">
    <location>
        <begin position="631"/>
        <end position="690"/>
    </location>
</feature>
<dbReference type="InterPro" id="IPR029440">
    <property type="entry name" value="DRC1_C"/>
</dbReference>
<dbReference type="InterPro" id="IPR039505">
    <property type="entry name" value="DRC1/2_N"/>
</dbReference>
<evidence type="ECO:0000256" key="2">
    <source>
        <dbReference type="ARBA" id="ARBA00023054"/>
    </source>
</evidence>
<dbReference type="Pfam" id="PF14775">
    <property type="entry name" value="NYD-SP28_assoc"/>
    <property type="match status" value="1"/>
</dbReference>
<sequence length="722" mass="85279">MELLAINQKSKGDDDNQGPSLTSQNRDERVLARRIRVEQRIAQKKRKTLGIISPVEDEHKDEASLAKDQTEQSRQRLVKLEEDGLEFVTNIRVGQDLLEHQHRLEEEEATRKRNERLEQDTKSSKEKFDEIIRNWESARTKELPRELHELLMAQKHACGTMLEEKNKLIGELEKELKNKDDYYVKMLRKFDENVKLLVERMNEQVKSRRMYYARELHAIEEAFIKERQELLDKYNREWTEKLEERRFKEEQFVVSRFERHDTFERELQRLRIKQAEEFNATKVKLENQVQEQQRKIEEMKAIYQLSQEKYEYNYKVLKKRDEENLLTIGVQKNRKIKLNDLLTSLKRKLVQKEKQFKSESIQAAEEYKRTLGNIQEIKRKAKHFLTADMEKFHELWIMNEERCKEMAQKLLDADRIIFEHQLGLIWTPPDLDFMNNIGPIDATKIPKPSIDVVREILTDQQDDSSIKQTTSHLSNTTMKNMLELLCDEGDFLIEPKLLALLEPLESNEKNLIKLDAIFRALKIENEEDIEVMAKYFIDYIQQNTDQQSKVYVSSGAGPEQEEEEEDEEGTDTSHQQITDTVDNRVELIHPNHVLKALIEFLDEYRSHQKATSQAAYQVATLDDRDDSLDAEYWSKYPNVVDERRERLWDAFLSGLQKYHSILNARAKLMDENSALAKQNDELRLLLSKYMQSKVNQELQIPPSQIIQLQLAEQSAGNGPGVF</sequence>
<evidence type="ECO:0000256" key="4">
    <source>
        <dbReference type="SAM" id="MobiDB-lite"/>
    </source>
</evidence>
<feature type="compositionally biased region" description="Acidic residues" evidence="4">
    <location>
        <begin position="559"/>
        <end position="570"/>
    </location>
</feature>
<dbReference type="GO" id="GO:0070286">
    <property type="term" value="P:axonemal dynein complex assembly"/>
    <property type="evidence" value="ECO:0007669"/>
    <property type="project" value="InterPro"/>
</dbReference>
<dbReference type="Pfam" id="PF14772">
    <property type="entry name" value="NYD-SP28"/>
    <property type="match status" value="1"/>
</dbReference>
<evidence type="ECO:0000313" key="7">
    <source>
        <dbReference type="EMBL" id="CAF1220555.1"/>
    </source>
</evidence>
<keyword evidence="2 3" id="KW-0175">Coiled coil</keyword>
<dbReference type="GO" id="GO:0060285">
    <property type="term" value="P:cilium-dependent cell motility"/>
    <property type="evidence" value="ECO:0007669"/>
    <property type="project" value="TreeGrafter"/>
</dbReference>
<feature type="domain" description="Dynein regulatory complex protein 1/2 N-terminal" evidence="5">
    <location>
        <begin position="96"/>
        <end position="194"/>
    </location>
</feature>
<dbReference type="Proteomes" id="UP000663882">
    <property type="component" value="Unassembled WGS sequence"/>
</dbReference>
<dbReference type="GO" id="GO:0003352">
    <property type="term" value="P:regulation of cilium movement"/>
    <property type="evidence" value="ECO:0007669"/>
    <property type="project" value="TreeGrafter"/>
</dbReference>
<name>A0A818THW6_9BILA</name>
<feature type="region of interest" description="Disordered" evidence="4">
    <location>
        <begin position="54"/>
        <end position="73"/>
    </location>
</feature>
<proteinExistence type="inferred from homology"/>
<dbReference type="PANTHER" id="PTHR21625:SF1">
    <property type="entry name" value="DYNEIN REGULATORY COMPLEX PROTEIN 1"/>
    <property type="match status" value="1"/>
</dbReference>
<dbReference type="PANTHER" id="PTHR21625">
    <property type="entry name" value="NYD-SP28 PROTEIN"/>
    <property type="match status" value="1"/>
</dbReference>
<evidence type="ECO:0000256" key="1">
    <source>
        <dbReference type="ARBA" id="ARBA00009688"/>
    </source>
</evidence>
<evidence type="ECO:0000313" key="8">
    <source>
        <dbReference type="EMBL" id="CAF3574342.1"/>
    </source>
</evidence>
<evidence type="ECO:0000313" key="10">
    <source>
        <dbReference type="Proteomes" id="UP000663823"/>
    </source>
</evidence>
<dbReference type="EMBL" id="CAJOBE010000122">
    <property type="protein sequence ID" value="CAF3574342.1"/>
    <property type="molecule type" value="Genomic_DNA"/>
</dbReference>
<evidence type="ECO:0000259" key="6">
    <source>
        <dbReference type="Pfam" id="PF14775"/>
    </source>
</evidence>
<dbReference type="AlphaFoldDB" id="A0A818THW6"/>
<dbReference type="EMBL" id="CAJNOO010001962">
    <property type="protein sequence ID" value="CAF1220555.1"/>
    <property type="molecule type" value="Genomic_DNA"/>
</dbReference>
<dbReference type="GO" id="GO:0005858">
    <property type="term" value="C:axonemal dynein complex"/>
    <property type="evidence" value="ECO:0007669"/>
    <property type="project" value="InterPro"/>
</dbReference>
<feature type="region of interest" description="Disordered" evidence="4">
    <location>
        <begin position="1"/>
        <end position="29"/>
    </location>
</feature>
<dbReference type="OrthoDB" id="10260459at2759"/>
<organism evidence="9 10">
    <name type="scientific">Rotaria sordida</name>
    <dbReference type="NCBI Taxonomy" id="392033"/>
    <lineage>
        <taxon>Eukaryota</taxon>
        <taxon>Metazoa</taxon>
        <taxon>Spiralia</taxon>
        <taxon>Gnathifera</taxon>
        <taxon>Rotifera</taxon>
        <taxon>Eurotatoria</taxon>
        <taxon>Bdelloidea</taxon>
        <taxon>Philodinida</taxon>
        <taxon>Philodinidae</taxon>
        <taxon>Rotaria</taxon>
    </lineage>
</organism>
<evidence type="ECO:0000313" key="9">
    <source>
        <dbReference type="EMBL" id="CAF3685037.1"/>
    </source>
</evidence>
<dbReference type="Proteomes" id="UP000663874">
    <property type="component" value="Unassembled WGS sequence"/>
</dbReference>